<dbReference type="Proteomes" id="UP000826050">
    <property type="component" value="Chromosome"/>
</dbReference>
<accession>A0ABX8SQZ1</accession>
<gene>
    <name evidence="1" type="ORF">FE795_05090</name>
</gene>
<name>A0ABX8SQZ1_9BURK</name>
<organism evidence="1 2">
    <name type="scientific">Alcaligenes ammonioxydans</name>
    <dbReference type="NCBI Taxonomy" id="2582914"/>
    <lineage>
        <taxon>Bacteria</taxon>
        <taxon>Pseudomonadati</taxon>
        <taxon>Pseudomonadota</taxon>
        <taxon>Betaproteobacteria</taxon>
        <taxon>Burkholderiales</taxon>
        <taxon>Alcaligenaceae</taxon>
        <taxon>Alcaligenes</taxon>
    </lineage>
</organism>
<evidence type="ECO:0000313" key="1">
    <source>
        <dbReference type="EMBL" id="QXX78452.1"/>
    </source>
</evidence>
<dbReference type="EMBL" id="CP049362">
    <property type="protein sequence ID" value="QXX78452.1"/>
    <property type="molecule type" value="Genomic_DNA"/>
</dbReference>
<sequence length="148" mass="15274">MILDKSNEFSDSQAITASALSTNVIDLNPSGKNPVQDIGAGEPVWLVVQVDKAATAAGAATVAITLESSAAPGMSSPTVHYNSGPKALANITAGAELVRVRLPGGDYKRYLGIRYTVDTGPLTAGSFSAFIVKDAQANRAYASGYIVE</sequence>
<reference evidence="1 2" key="1">
    <citation type="submission" date="2020-02" db="EMBL/GenBank/DDBJ databases">
        <title>Partial ammonium oxidation to N2 by heterotrophic bacteria.</title>
        <authorList>
            <person name="Wu M."/>
        </authorList>
    </citation>
    <scope>NUCLEOTIDE SEQUENCE [LARGE SCALE GENOMIC DNA]</scope>
    <source>
        <strain evidence="1 2">HO-1</strain>
    </source>
</reference>
<dbReference type="RefSeq" id="WP_219235805.1">
    <property type="nucleotide sequence ID" value="NZ_CP049362.1"/>
</dbReference>
<keyword evidence="2" id="KW-1185">Reference proteome</keyword>
<dbReference type="Pfam" id="PF21190">
    <property type="entry name" value="Bbp16"/>
    <property type="match status" value="1"/>
</dbReference>
<dbReference type="InterPro" id="IPR048922">
    <property type="entry name" value="Bbp16"/>
</dbReference>
<protein>
    <submittedName>
        <fullName evidence="1">Uncharacterized protein</fullName>
    </submittedName>
</protein>
<proteinExistence type="predicted"/>
<evidence type="ECO:0000313" key="2">
    <source>
        <dbReference type="Proteomes" id="UP000826050"/>
    </source>
</evidence>